<sequence length="249" mass="27094">MASQPDISSDMTSTQDIAMDGHVHLQRDMPWDRIAANFERAAPGHLHVCLIVESAGVDRFAELERTNQRWGELGLRDEATGLHFIAGRQVVSAEGLEVLHIGSRDQSLEGAPADRVIAAGLDRGAAVCLPWGFGKWLGERRRLAHELFARLSHQILLGDITNRPALWHEPMFAGERVLRGSDNLPMAGSSDSVGAFGSTLQANSAPIGAQDIIAMLRNRTVPLTPYGQRKSARASVGEQLRLRLAKGGR</sequence>
<protein>
    <recommendedName>
        <fullName evidence="3">Amidohydrolase</fullName>
    </recommendedName>
</protein>
<evidence type="ECO:0000313" key="1">
    <source>
        <dbReference type="EMBL" id="NVE93352.1"/>
    </source>
</evidence>
<dbReference type="EMBL" id="JABWTA010000001">
    <property type="protein sequence ID" value="NVE93352.1"/>
    <property type="molecule type" value="Genomic_DNA"/>
</dbReference>
<dbReference type="AlphaFoldDB" id="A0A850HFR2"/>
<proteinExistence type="predicted"/>
<name>A0A850HFR2_9SPHN</name>
<keyword evidence="2" id="KW-1185">Reference proteome</keyword>
<evidence type="ECO:0008006" key="3">
    <source>
        <dbReference type="Google" id="ProtNLM"/>
    </source>
</evidence>
<organism evidence="1 2">
    <name type="scientific">Altererythrobacter lutimaris</name>
    <dbReference type="NCBI Taxonomy" id="2743979"/>
    <lineage>
        <taxon>Bacteria</taxon>
        <taxon>Pseudomonadati</taxon>
        <taxon>Pseudomonadota</taxon>
        <taxon>Alphaproteobacteria</taxon>
        <taxon>Sphingomonadales</taxon>
        <taxon>Erythrobacteraceae</taxon>
        <taxon>Altererythrobacter</taxon>
    </lineage>
</organism>
<comment type="caution">
    <text evidence="1">The sequence shown here is derived from an EMBL/GenBank/DDBJ whole genome shotgun (WGS) entry which is preliminary data.</text>
</comment>
<dbReference type="Proteomes" id="UP000546031">
    <property type="component" value="Unassembled WGS sequence"/>
</dbReference>
<accession>A0A850HFR2</accession>
<gene>
    <name evidence="1" type="ORF">HUO12_00405</name>
</gene>
<evidence type="ECO:0000313" key="2">
    <source>
        <dbReference type="Proteomes" id="UP000546031"/>
    </source>
</evidence>
<reference evidence="1 2" key="1">
    <citation type="submission" date="2020-06" db="EMBL/GenBank/DDBJ databases">
        <title>Altererythrobacter lutimaris sp. nov., a marine bacterium isolated from a tidal flat.</title>
        <authorList>
            <person name="Kim D."/>
            <person name="Yoo Y."/>
            <person name="Kim J.-J."/>
        </authorList>
    </citation>
    <scope>NUCLEOTIDE SEQUENCE [LARGE SCALE GENOMIC DNA]</scope>
    <source>
        <strain evidence="1 2">JGD-16</strain>
    </source>
</reference>